<evidence type="ECO:0000313" key="4">
    <source>
        <dbReference type="Proteomes" id="UP000245207"/>
    </source>
</evidence>
<dbReference type="GO" id="GO:0005975">
    <property type="term" value="P:carbohydrate metabolic process"/>
    <property type="evidence" value="ECO:0007669"/>
    <property type="project" value="InterPro"/>
</dbReference>
<name>A0A2U1N349_ARTAN</name>
<reference evidence="3 4" key="1">
    <citation type="journal article" date="2018" name="Mol. Plant">
        <title>The genome of Artemisia annua provides insight into the evolution of Asteraceae family and artemisinin biosynthesis.</title>
        <authorList>
            <person name="Shen Q."/>
            <person name="Zhang L."/>
            <person name="Liao Z."/>
            <person name="Wang S."/>
            <person name="Yan T."/>
            <person name="Shi P."/>
            <person name="Liu M."/>
            <person name="Fu X."/>
            <person name="Pan Q."/>
            <person name="Wang Y."/>
            <person name="Lv Z."/>
            <person name="Lu X."/>
            <person name="Zhang F."/>
            <person name="Jiang W."/>
            <person name="Ma Y."/>
            <person name="Chen M."/>
            <person name="Hao X."/>
            <person name="Li L."/>
            <person name="Tang Y."/>
            <person name="Lv G."/>
            <person name="Zhou Y."/>
            <person name="Sun X."/>
            <person name="Brodelius P.E."/>
            <person name="Rose J.K.C."/>
            <person name="Tang K."/>
        </authorList>
    </citation>
    <scope>NUCLEOTIDE SEQUENCE [LARGE SCALE GENOMIC DNA]</scope>
    <source>
        <strain evidence="4">cv. Huhao1</strain>
        <tissue evidence="3">Leaf</tissue>
    </source>
</reference>
<dbReference type="InterPro" id="IPR001360">
    <property type="entry name" value="Glyco_hydro_1"/>
</dbReference>
<gene>
    <name evidence="3" type="ORF">CTI12_AA277720</name>
</gene>
<comment type="caution">
    <text evidence="3">The sequence shown here is derived from an EMBL/GenBank/DDBJ whole genome shotgun (WGS) entry which is preliminary data.</text>
</comment>
<feature type="transmembrane region" description="Helical" evidence="2">
    <location>
        <begin position="36"/>
        <end position="60"/>
    </location>
</feature>
<evidence type="ECO:0000256" key="2">
    <source>
        <dbReference type="SAM" id="Phobius"/>
    </source>
</evidence>
<keyword evidence="4" id="KW-1185">Reference proteome</keyword>
<accession>A0A2U1N349</accession>
<keyword evidence="2" id="KW-1133">Transmembrane helix</keyword>
<evidence type="ECO:0000256" key="1">
    <source>
        <dbReference type="ARBA" id="ARBA00010838"/>
    </source>
</evidence>
<evidence type="ECO:0000313" key="3">
    <source>
        <dbReference type="EMBL" id="PWA67896.1"/>
    </source>
</evidence>
<dbReference type="SUPFAM" id="SSF51445">
    <property type="entry name" value="(Trans)glycosidases"/>
    <property type="match status" value="1"/>
</dbReference>
<proteinExistence type="inferred from homology"/>
<dbReference type="EMBL" id="PKPP01003743">
    <property type="protein sequence ID" value="PWA67896.1"/>
    <property type="molecule type" value="Genomic_DNA"/>
</dbReference>
<keyword evidence="2" id="KW-0812">Transmembrane</keyword>
<dbReference type="GO" id="GO:0004553">
    <property type="term" value="F:hydrolase activity, hydrolyzing O-glycosyl compounds"/>
    <property type="evidence" value="ECO:0007669"/>
    <property type="project" value="InterPro"/>
</dbReference>
<dbReference type="InterPro" id="IPR017853">
    <property type="entry name" value="GH"/>
</dbReference>
<dbReference type="OrthoDB" id="65569at2759"/>
<dbReference type="Pfam" id="PF00232">
    <property type="entry name" value="Glyco_hydro_1"/>
    <property type="match status" value="1"/>
</dbReference>
<protein>
    <submittedName>
        <fullName evidence="3">Beta-glucosidase-like SFR2, chloroplastic</fullName>
    </submittedName>
</protein>
<sequence>MVLFTKLGLVLILFYKWVFHINDKIDPPRSNGSDDLFYIFRFAPVALMIYFTYVLPLYLLRTKLKHIVHENTTPKSKCVLELLPFHMQDVTILLNQNNYAALERYRWIISRVQSYGMKIMLTLFHHSLPPWAGEYGGWRLEKTINYFMDFTRLVNVGKPVNKILSLEIRGPLSFHHIHFNMSGRDPQNNPINDECQNVQMAPFMLDLEKPAYANENGLGTGVARYLYDVLMPGYRKSGSPSLDFNMPKQFILFDFEAAGSELTNPEDSTCPDEDSYVRDKKKARKFTFDSDDSD</sequence>
<dbReference type="Gene3D" id="3.20.20.80">
    <property type="entry name" value="Glycosidases"/>
    <property type="match status" value="1"/>
</dbReference>
<comment type="similarity">
    <text evidence="1">Belongs to the glycosyl hydrolase 1 family.</text>
</comment>
<dbReference type="Proteomes" id="UP000245207">
    <property type="component" value="Unassembled WGS sequence"/>
</dbReference>
<dbReference type="STRING" id="35608.A0A2U1N349"/>
<dbReference type="AlphaFoldDB" id="A0A2U1N349"/>
<organism evidence="3 4">
    <name type="scientific">Artemisia annua</name>
    <name type="common">Sweet wormwood</name>
    <dbReference type="NCBI Taxonomy" id="35608"/>
    <lineage>
        <taxon>Eukaryota</taxon>
        <taxon>Viridiplantae</taxon>
        <taxon>Streptophyta</taxon>
        <taxon>Embryophyta</taxon>
        <taxon>Tracheophyta</taxon>
        <taxon>Spermatophyta</taxon>
        <taxon>Magnoliopsida</taxon>
        <taxon>eudicotyledons</taxon>
        <taxon>Gunneridae</taxon>
        <taxon>Pentapetalae</taxon>
        <taxon>asterids</taxon>
        <taxon>campanulids</taxon>
        <taxon>Asterales</taxon>
        <taxon>Asteraceae</taxon>
        <taxon>Asteroideae</taxon>
        <taxon>Anthemideae</taxon>
        <taxon>Artemisiinae</taxon>
        <taxon>Artemisia</taxon>
    </lineage>
</organism>
<keyword evidence="2" id="KW-0472">Membrane</keyword>